<reference evidence="3 4" key="1">
    <citation type="journal article" date="2018" name="Mol. Genet. Genomics">
        <title>The red deer Cervus elaphus genome CerEla1.0: sequencing, annotating, genes, and chromosomes.</title>
        <authorList>
            <person name="Bana N.A."/>
            <person name="Nyiri A."/>
            <person name="Nagy J."/>
            <person name="Frank K."/>
            <person name="Nagy T."/>
            <person name="Steger V."/>
            <person name="Schiller M."/>
            <person name="Lakatos P."/>
            <person name="Sugar L."/>
            <person name="Horn P."/>
            <person name="Barta E."/>
            <person name="Orosz L."/>
        </authorList>
    </citation>
    <scope>NUCLEOTIDE SEQUENCE [LARGE SCALE GENOMIC DNA]</scope>
    <source>
        <strain evidence="3">Hungarian</strain>
    </source>
</reference>
<evidence type="ECO:0000313" key="4">
    <source>
        <dbReference type="Proteomes" id="UP000242450"/>
    </source>
</evidence>
<dbReference type="OrthoDB" id="6252103at2759"/>
<sequence>MARGSGARTWARGGGLGSKGRRRRARVGAETRSQPSPRAALAVTAGERAGPAGPSLDLRWAWHLMSRFPPVWQQPFLNVFRHFKVDEWKRSTKEGDVAAVTVSGRGARRRERRPLLSSPWTFVCSPPGLPGFRTPARRLSLQDKTLKCTVYRVRGSVSASNYIQLPKTSTQSLGLNGRYLYVLFRPLPAKHFVIHLDVSTEDSQVIRVSFSNLFKEFKSTATWLQFPFICEAGTTREGRGHSAVAGADLGMSLAHLPGVAFPGARWTCLQLDLHDILLVYLHRCYSHLKGVRLCASMLVPSLYTSDLSFDPGEGHSSVSLQRTCFRSLGATLRSIPGTP</sequence>
<accession>A0A212CYR9</accession>
<protein>
    <recommendedName>
        <fullName evidence="2">CFA20 domain-containing protein</fullName>
    </recommendedName>
</protein>
<dbReference type="AlphaFoldDB" id="A0A212CYR9"/>
<comment type="caution">
    <text evidence="3">The sequence shown here is derived from an EMBL/GenBank/DDBJ whole genome shotgun (WGS) entry which is preliminary data.</text>
</comment>
<name>A0A212CYR9_CEREH</name>
<keyword evidence="4" id="KW-1185">Reference proteome</keyword>
<dbReference type="InterPro" id="IPR007714">
    <property type="entry name" value="CFA20_dom"/>
</dbReference>
<organism evidence="3 4">
    <name type="scientific">Cervus elaphus hippelaphus</name>
    <name type="common">European red deer</name>
    <dbReference type="NCBI Taxonomy" id="46360"/>
    <lineage>
        <taxon>Eukaryota</taxon>
        <taxon>Metazoa</taxon>
        <taxon>Chordata</taxon>
        <taxon>Craniata</taxon>
        <taxon>Vertebrata</taxon>
        <taxon>Euteleostomi</taxon>
        <taxon>Mammalia</taxon>
        <taxon>Eutheria</taxon>
        <taxon>Laurasiatheria</taxon>
        <taxon>Artiodactyla</taxon>
        <taxon>Ruminantia</taxon>
        <taxon>Pecora</taxon>
        <taxon>Cervidae</taxon>
        <taxon>Cervinae</taxon>
        <taxon>Cervus</taxon>
    </lineage>
</organism>
<dbReference type="PANTHER" id="PTHR12458">
    <property type="entry name" value="ORF PROTEIN"/>
    <property type="match status" value="1"/>
</dbReference>
<proteinExistence type="predicted"/>
<dbReference type="Pfam" id="PF05018">
    <property type="entry name" value="CFA20_dom"/>
    <property type="match status" value="1"/>
</dbReference>
<gene>
    <name evidence="3" type="ORF">Celaphus_00006720</name>
</gene>
<dbReference type="InterPro" id="IPR040441">
    <property type="entry name" value="CFA20/CFAP20DC"/>
</dbReference>
<dbReference type="EMBL" id="MKHE01000010">
    <property type="protein sequence ID" value="OWK11106.1"/>
    <property type="molecule type" value="Genomic_DNA"/>
</dbReference>
<dbReference type="Proteomes" id="UP000242450">
    <property type="component" value="Chromosome 10"/>
</dbReference>
<evidence type="ECO:0000259" key="2">
    <source>
        <dbReference type="Pfam" id="PF05018"/>
    </source>
</evidence>
<evidence type="ECO:0000313" key="3">
    <source>
        <dbReference type="EMBL" id="OWK11106.1"/>
    </source>
</evidence>
<evidence type="ECO:0000256" key="1">
    <source>
        <dbReference type="SAM" id="MobiDB-lite"/>
    </source>
</evidence>
<feature type="region of interest" description="Disordered" evidence="1">
    <location>
        <begin position="1"/>
        <end position="40"/>
    </location>
</feature>
<feature type="domain" description="CFA20" evidence="2">
    <location>
        <begin position="141"/>
        <end position="232"/>
    </location>
</feature>